<gene>
    <name evidence="1" type="ordered locus">Os01g0289400</name>
    <name evidence="1" type="ORF">OSNPB_010289400</name>
</gene>
<organism evidence="1 2">
    <name type="scientific">Oryza sativa subsp. japonica</name>
    <name type="common">Rice</name>
    <dbReference type="NCBI Taxonomy" id="39947"/>
    <lineage>
        <taxon>Eukaryota</taxon>
        <taxon>Viridiplantae</taxon>
        <taxon>Streptophyta</taxon>
        <taxon>Embryophyta</taxon>
        <taxon>Tracheophyta</taxon>
        <taxon>Spermatophyta</taxon>
        <taxon>Magnoliopsida</taxon>
        <taxon>Liliopsida</taxon>
        <taxon>Poales</taxon>
        <taxon>Poaceae</taxon>
        <taxon>BOP clade</taxon>
        <taxon>Oryzoideae</taxon>
        <taxon>Oryzeae</taxon>
        <taxon>Oryzinae</taxon>
        <taxon>Oryza</taxon>
        <taxon>Oryza sativa</taxon>
    </lineage>
</organism>
<dbReference type="PaxDb" id="39947-A0A0P0V1E1"/>
<proteinExistence type="predicted"/>
<sequence length="177" mass="19208">MMGAIVSKAPAGALPLIYCRCTQYVRVACTCTVCISASEPRRVSGLVPPPPNLIPHCRGGGGRGGGSGGASLRPLHVVPSSCSWRGRRQEGRWLRLMLIVVITTRWGTGDSRSWPLSVSPVAAKMMRHCLRSPCLLAMVRGCRRRTEGRQLDLGGRHVDGTMTTTEVECHLCGCRWI</sequence>
<dbReference type="EMBL" id="AP014957">
    <property type="protein sequence ID" value="BAS71645.1"/>
    <property type="molecule type" value="Genomic_DNA"/>
</dbReference>
<dbReference type="AlphaFoldDB" id="A0A0P0V1E1"/>
<evidence type="ECO:0000313" key="2">
    <source>
        <dbReference type="Proteomes" id="UP000059680"/>
    </source>
</evidence>
<reference evidence="1 2" key="2">
    <citation type="journal article" date="2013" name="Plant Cell Physiol.">
        <title>Rice Annotation Project Database (RAP-DB): an integrative and interactive database for rice genomics.</title>
        <authorList>
            <person name="Sakai H."/>
            <person name="Lee S.S."/>
            <person name="Tanaka T."/>
            <person name="Numa H."/>
            <person name="Kim J."/>
            <person name="Kawahara Y."/>
            <person name="Wakimoto H."/>
            <person name="Yang C.C."/>
            <person name="Iwamoto M."/>
            <person name="Abe T."/>
            <person name="Yamada Y."/>
            <person name="Muto A."/>
            <person name="Inokuchi H."/>
            <person name="Ikemura T."/>
            <person name="Matsumoto T."/>
            <person name="Sasaki T."/>
            <person name="Itoh T."/>
        </authorList>
    </citation>
    <scope>NUCLEOTIDE SEQUENCE [LARGE SCALE GENOMIC DNA]</scope>
    <source>
        <strain evidence="2">cv. Nipponbare</strain>
    </source>
</reference>
<keyword evidence="2" id="KW-1185">Reference proteome</keyword>
<protein>
    <submittedName>
        <fullName evidence="1">Os01g0289400 protein</fullName>
    </submittedName>
</protein>
<reference evidence="2" key="1">
    <citation type="journal article" date="2005" name="Nature">
        <title>The map-based sequence of the rice genome.</title>
        <authorList>
            <consortium name="International rice genome sequencing project (IRGSP)"/>
            <person name="Matsumoto T."/>
            <person name="Wu J."/>
            <person name="Kanamori H."/>
            <person name="Katayose Y."/>
            <person name="Fujisawa M."/>
            <person name="Namiki N."/>
            <person name="Mizuno H."/>
            <person name="Yamamoto K."/>
            <person name="Antonio B.A."/>
            <person name="Baba T."/>
            <person name="Sakata K."/>
            <person name="Nagamura Y."/>
            <person name="Aoki H."/>
            <person name="Arikawa K."/>
            <person name="Arita K."/>
            <person name="Bito T."/>
            <person name="Chiden Y."/>
            <person name="Fujitsuka N."/>
            <person name="Fukunaka R."/>
            <person name="Hamada M."/>
            <person name="Harada C."/>
            <person name="Hayashi A."/>
            <person name="Hijishita S."/>
            <person name="Honda M."/>
            <person name="Hosokawa S."/>
            <person name="Ichikawa Y."/>
            <person name="Idonuma A."/>
            <person name="Iijima M."/>
            <person name="Ikeda M."/>
            <person name="Ikeno M."/>
            <person name="Ito K."/>
            <person name="Ito S."/>
            <person name="Ito T."/>
            <person name="Ito Y."/>
            <person name="Ito Y."/>
            <person name="Iwabuchi A."/>
            <person name="Kamiya K."/>
            <person name="Karasawa W."/>
            <person name="Kurita K."/>
            <person name="Katagiri S."/>
            <person name="Kikuta A."/>
            <person name="Kobayashi H."/>
            <person name="Kobayashi N."/>
            <person name="Machita K."/>
            <person name="Maehara T."/>
            <person name="Masukawa M."/>
            <person name="Mizubayashi T."/>
            <person name="Mukai Y."/>
            <person name="Nagasaki H."/>
            <person name="Nagata Y."/>
            <person name="Naito S."/>
            <person name="Nakashima M."/>
            <person name="Nakama Y."/>
            <person name="Nakamichi Y."/>
            <person name="Nakamura M."/>
            <person name="Meguro A."/>
            <person name="Negishi M."/>
            <person name="Ohta I."/>
            <person name="Ohta T."/>
            <person name="Okamoto M."/>
            <person name="Ono N."/>
            <person name="Saji S."/>
            <person name="Sakaguchi M."/>
            <person name="Sakai K."/>
            <person name="Shibata M."/>
            <person name="Shimokawa T."/>
            <person name="Song J."/>
            <person name="Takazaki Y."/>
            <person name="Terasawa K."/>
            <person name="Tsugane M."/>
            <person name="Tsuji K."/>
            <person name="Ueda S."/>
            <person name="Waki K."/>
            <person name="Yamagata H."/>
            <person name="Yamamoto M."/>
            <person name="Yamamoto S."/>
            <person name="Yamane H."/>
            <person name="Yoshiki S."/>
            <person name="Yoshihara R."/>
            <person name="Yukawa K."/>
            <person name="Zhong H."/>
            <person name="Yano M."/>
            <person name="Yuan Q."/>
            <person name="Ouyang S."/>
            <person name="Liu J."/>
            <person name="Jones K.M."/>
            <person name="Gansberger K."/>
            <person name="Moffat K."/>
            <person name="Hill J."/>
            <person name="Bera J."/>
            <person name="Fadrosh D."/>
            <person name="Jin S."/>
            <person name="Johri S."/>
            <person name="Kim M."/>
            <person name="Overton L."/>
            <person name="Reardon M."/>
            <person name="Tsitrin T."/>
            <person name="Vuong H."/>
            <person name="Weaver B."/>
            <person name="Ciecko A."/>
            <person name="Tallon L."/>
            <person name="Jackson J."/>
            <person name="Pai G."/>
            <person name="Aken S.V."/>
            <person name="Utterback T."/>
            <person name="Reidmuller S."/>
            <person name="Feldblyum T."/>
            <person name="Hsiao J."/>
            <person name="Zismann V."/>
            <person name="Iobst S."/>
            <person name="de Vazeille A.R."/>
            <person name="Buell C.R."/>
            <person name="Ying K."/>
            <person name="Li Y."/>
            <person name="Lu T."/>
            <person name="Huang Y."/>
            <person name="Zhao Q."/>
            <person name="Feng Q."/>
            <person name="Zhang L."/>
            <person name="Zhu J."/>
            <person name="Weng Q."/>
            <person name="Mu J."/>
            <person name="Lu Y."/>
            <person name="Fan D."/>
            <person name="Liu Y."/>
            <person name="Guan J."/>
            <person name="Zhang Y."/>
            <person name="Yu S."/>
            <person name="Liu X."/>
            <person name="Zhang Y."/>
            <person name="Hong G."/>
            <person name="Han B."/>
            <person name="Choisne N."/>
            <person name="Demange N."/>
            <person name="Orjeda G."/>
            <person name="Samain S."/>
            <person name="Cattolico L."/>
            <person name="Pelletier E."/>
            <person name="Couloux A."/>
            <person name="Segurens B."/>
            <person name="Wincker P."/>
            <person name="D'Hont A."/>
            <person name="Scarpelli C."/>
            <person name="Weissenbach J."/>
            <person name="Salanoubat M."/>
            <person name="Quetier F."/>
            <person name="Yu Y."/>
            <person name="Kim H.R."/>
            <person name="Rambo T."/>
            <person name="Currie J."/>
            <person name="Collura K."/>
            <person name="Luo M."/>
            <person name="Yang T."/>
            <person name="Ammiraju J.S.S."/>
            <person name="Engler F."/>
            <person name="Soderlund C."/>
            <person name="Wing R.A."/>
            <person name="Palmer L.E."/>
            <person name="de la Bastide M."/>
            <person name="Spiegel L."/>
            <person name="Nascimento L."/>
            <person name="Zutavern T."/>
            <person name="O'Shaughnessy A."/>
            <person name="Dike S."/>
            <person name="Dedhia N."/>
            <person name="Preston R."/>
            <person name="Balija V."/>
            <person name="McCombie W.R."/>
            <person name="Chow T."/>
            <person name="Chen H."/>
            <person name="Chung M."/>
            <person name="Chen C."/>
            <person name="Shaw J."/>
            <person name="Wu H."/>
            <person name="Hsiao K."/>
            <person name="Chao Y."/>
            <person name="Chu M."/>
            <person name="Cheng C."/>
            <person name="Hour A."/>
            <person name="Lee P."/>
            <person name="Lin S."/>
            <person name="Lin Y."/>
            <person name="Liou J."/>
            <person name="Liu S."/>
            <person name="Hsing Y."/>
            <person name="Raghuvanshi S."/>
            <person name="Mohanty A."/>
            <person name="Bharti A.K."/>
            <person name="Gaur A."/>
            <person name="Gupta V."/>
            <person name="Kumar D."/>
            <person name="Ravi V."/>
            <person name="Vij S."/>
            <person name="Kapur A."/>
            <person name="Khurana P."/>
            <person name="Khurana P."/>
            <person name="Khurana J.P."/>
            <person name="Tyagi A.K."/>
            <person name="Gaikwad K."/>
            <person name="Singh A."/>
            <person name="Dalal V."/>
            <person name="Srivastava S."/>
            <person name="Dixit A."/>
            <person name="Pal A.K."/>
            <person name="Ghazi I.A."/>
            <person name="Yadav M."/>
            <person name="Pandit A."/>
            <person name="Bhargava A."/>
            <person name="Sureshbabu K."/>
            <person name="Batra K."/>
            <person name="Sharma T.R."/>
            <person name="Mohapatra T."/>
            <person name="Singh N.K."/>
            <person name="Messing J."/>
            <person name="Nelson A.B."/>
            <person name="Fuks G."/>
            <person name="Kavchok S."/>
            <person name="Keizer G."/>
            <person name="Linton E."/>
            <person name="Llaca V."/>
            <person name="Song R."/>
            <person name="Tanyolac B."/>
            <person name="Young S."/>
            <person name="Ho-Il K."/>
            <person name="Hahn J.H."/>
            <person name="Sangsakoo G."/>
            <person name="Vanavichit A."/>
            <person name="de Mattos Luiz.A.T."/>
            <person name="Zimmer P.D."/>
            <person name="Malone G."/>
            <person name="Dellagostin O."/>
            <person name="de Oliveira A.C."/>
            <person name="Bevan M."/>
            <person name="Bancroft I."/>
            <person name="Minx P."/>
            <person name="Cordum H."/>
            <person name="Wilson R."/>
            <person name="Cheng Z."/>
            <person name="Jin W."/>
            <person name="Jiang J."/>
            <person name="Leong S.A."/>
            <person name="Iwama H."/>
            <person name="Gojobori T."/>
            <person name="Itoh T."/>
            <person name="Niimura Y."/>
            <person name="Fujii Y."/>
            <person name="Habara T."/>
            <person name="Sakai H."/>
            <person name="Sato Y."/>
            <person name="Wilson G."/>
            <person name="Kumar K."/>
            <person name="McCouch S."/>
            <person name="Juretic N."/>
            <person name="Hoen D."/>
            <person name="Wright S."/>
            <person name="Bruskiewich R."/>
            <person name="Bureau T."/>
            <person name="Miyao A."/>
            <person name="Hirochika H."/>
            <person name="Nishikawa T."/>
            <person name="Kadowaki K."/>
            <person name="Sugiura M."/>
            <person name="Burr B."/>
            <person name="Sasaki T."/>
        </authorList>
    </citation>
    <scope>NUCLEOTIDE SEQUENCE [LARGE SCALE GENOMIC DNA]</scope>
    <source>
        <strain evidence="2">cv. Nipponbare</strain>
    </source>
</reference>
<accession>A0A0P0V1E1</accession>
<evidence type="ECO:0000313" key="1">
    <source>
        <dbReference type="EMBL" id="BAS71645.1"/>
    </source>
</evidence>
<reference evidence="1 2" key="3">
    <citation type="journal article" date="2013" name="Rice">
        <title>Improvement of the Oryza sativa Nipponbare reference genome using next generation sequence and optical map data.</title>
        <authorList>
            <person name="Kawahara Y."/>
            <person name="de la Bastide M."/>
            <person name="Hamilton J.P."/>
            <person name="Kanamori H."/>
            <person name="McCombie W.R."/>
            <person name="Ouyang S."/>
            <person name="Schwartz D.C."/>
            <person name="Tanaka T."/>
            <person name="Wu J."/>
            <person name="Zhou S."/>
            <person name="Childs K.L."/>
            <person name="Davidson R.M."/>
            <person name="Lin H."/>
            <person name="Quesada-Ocampo L."/>
            <person name="Vaillancourt B."/>
            <person name="Sakai H."/>
            <person name="Lee S.S."/>
            <person name="Kim J."/>
            <person name="Numa H."/>
            <person name="Itoh T."/>
            <person name="Buell C.R."/>
            <person name="Matsumoto T."/>
        </authorList>
    </citation>
    <scope>NUCLEOTIDE SEQUENCE [LARGE SCALE GENOMIC DNA]</scope>
    <source>
        <strain evidence="2">cv. Nipponbare</strain>
    </source>
</reference>
<dbReference type="InParanoid" id="A0A0P0V1E1"/>
<name>A0A0P0V1E1_ORYSJ</name>
<dbReference type="Proteomes" id="UP000059680">
    <property type="component" value="Chromosome 1"/>
</dbReference>